<evidence type="ECO:0000256" key="1">
    <source>
        <dbReference type="ARBA" id="ARBA00001947"/>
    </source>
</evidence>
<proteinExistence type="predicted"/>
<dbReference type="Gene3D" id="3.30.70.360">
    <property type="match status" value="1"/>
</dbReference>
<dbReference type="PANTHER" id="PTHR42994:SF2">
    <property type="entry name" value="PEPTIDASE"/>
    <property type="match status" value="1"/>
</dbReference>
<dbReference type="Proteomes" id="UP001277761">
    <property type="component" value="Unassembled WGS sequence"/>
</dbReference>
<dbReference type="Pfam" id="PF01546">
    <property type="entry name" value="Peptidase_M20"/>
    <property type="match status" value="1"/>
</dbReference>
<dbReference type="Gene3D" id="3.40.630.10">
    <property type="entry name" value="Zn peptidases"/>
    <property type="match status" value="1"/>
</dbReference>
<comment type="caution">
    <text evidence="4">The sequence shown here is derived from an EMBL/GenBank/DDBJ whole genome shotgun (WGS) entry which is preliminary data.</text>
</comment>
<gene>
    <name evidence="4" type="ORF">SK069_00100</name>
</gene>
<evidence type="ECO:0000313" key="4">
    <source>
        <dbReference type="EMBL" id="MDX8149980.1"/>
    </source>
</evidence>
<organism evidence="4 5">
    <name type="scientific">Patulibacter brassicae</name>
    <dbReference type="NCBI Taxonomy" id="1705717"/>
    <lineage>
        <taxon>Bacteria</taxon>
        <taxon>Bacillati</taxon>
        <taxon>Actinomycetota</taxon>
        <taxon>Thermoleophilia</taxon>
        <taxon>Solirubrobacterales</taxon>
        <taxon>Patulibacteraceae</taxon>
        <taxon>Patulibacter</taxon>
    </lineage>
</organism>
<keyword evidence="2" id="KW-0862">Zinc</keyword>
<name>A0ABU4VDZ4_9ACTN</name>
<dbReference type="InterPro" id="IPR002933">
    <property type="entry name" value="Peptidase_M20"/>
</dbReference>
<dbReference type="SUPFAM" id="SSF53187">
    <property type="entry name" value="Zn-dependent exopeptidases"/>
    <property type="match status" value="1"/>
</dbReference>
<dbReference type="InterPro" id="IPR036264">
    <property type="entry name" value="Bact_exopeptidase_dim_dom"/>
</dbReference>
<evidence type="ECO:0000259" key="3">
    <source>
        <dbReference type="Pfam" id="PF07687"/>
    </source>
</evidence>
<comment type="cofactor">
    <cofactor evidence="1">
        <name>Zn(2+)</name>
        <dbReference type="ChEBI" id="CHEBI:29105"/>
    </cofactor>
</comment>
<dbReference type="PANTHER" id="PTHR42994">
    <property type="entry name" value="PEPTIDASE T"/>
    <property type="match status" value="1"/>
</dbReference>
<sequence length="307" mass="31989">MLCAHLDTVPVTPPIVPVLGDDGTWRDERGGVLGADNKATVAALLVLADRWSRWPPPVPVELLLTVQEEPQLRGVTALDPTTLRARTGYVVDHPSPFGGVVLGAPGHLRFEARFRGRAAHAGIAPEAGRSAVRAAARAVLALPQGRLADGCTVNVAAVSGGPAGADPADPPTNVVPDAARLVGEVRGPDADALQRAVDAVEAALHDAAHEPDEPVDLEIVLEQRFAPYRHRGGDAAVERASAALRRIGIEPRPFADAGGSDANVLQLRGITTVNLSGGNRDAHRAGESVDDEDLSRTVALLDGLVRG</sequence>
<keyword evidence="5" id="KW-1185">Reference proteome</keyword>
<feature type="domain" description="Peptidase M20 dimerisation" evidence="3">
    <location>
        <begin position="104"/>
        <end position="209"/>
    </location>
</feature>
<dbReference type="RefSeq" id="WP_319953085.1">
    <property type="nucleotide sequence ID" value="NZ_JAXAVX010000001.1"/>
</dbReference>
<evidence type="ECO:0000313" key="5">
    <source>
        <dbReference type="Proteomes" id="UP001277761"/>
    </source>
</evidence>
<evidence type="ECO:0000256" key="2">
    <source>
        <dbReference type="ARBA" id="ARBA00022833"/>
    </source>
</evidence>
<dbReference type="EMBL" id="JAXAVX010000001">
    <property type="protein sequence ID" value="MDX8149980.1"/>
    <property type="molecule type" value="Genomic_DNA"/>
</dbReference>
<accession>A0ABU4VDZ4</accession>
<protein>
    <submittedName>
        <fullName evidence="4">M20/M25/M40 family metallo-hydrolase</fullName>
    </submittedName>
</protein>
<dbReference type="Pfam" id="PF07687">
    <property type="entry name" value="M20_dimer"/>
    <property type="match status" value="1"/>
</dbReference>
<dbReference type="InterPro" id="IPR011650">
    <property type="entry name" value="Peptidase_M20_dimer"/>
</dbReference>
<dbReference type="SUPFAM" id="SSF55031">
    <property type="entry name" value="Bacterial exopeptidase dimerisation domain"/>
    <property type="match status" value="1"/>
</dbReference>
<reference evidence="4 5" key="1">
    <citation type="submission" date="2023-11" db="EMBL/GenBank/DDBJ databases">
        <authorList>
            <person name="Xu M."/>
            <person name="Jiang T."/>
        </authorList>
    </citation>
    <scope>NUCLEOTIDE SEQUENCE [LARGE SCALE GENOMIC DNA]</scope>
    <source>
        <strain evidence="4 5">SD</strain>
    </source>
</reference>